<name>A0A8H4KYX4_9HYPO</name>
<gene>
    <name evidence="2" type="ORF">F53441_45</name>
</gene>
<evidence type="ECO:0000313" key="2">
    <source>
        <dbReference type="EMBL" id="KAF4458194.1"/>
    </source>
</evidence>
<dbReference type="AlphaFoldDB" id="A0A8H4KYX4"/>
<protein>
    <submittedName>
        <fullName evidence="2">Uncharacterized protein</fullName>
    </submittedName>
</protein>
<dbReference type="EMBL" id="JAADJG010000002">
    <property type="protein sequence ID" value="KAF4458194.1"/>
    <property type="molecule type" value="Genomic_DNA"/>
</dbReference>
<keyword evidence="3" id="KW-1185">Reference proteome</keyword>
<organism evidence="2 3">
    <name type="scientific">Fusarium austroafricanum</name>
    <dbReference type="NCBI Taxonomy" id="2364996"/>
    <lineage>
        <taxon>Eukaryota</taxon>
        <taxon>Fungi</taxon>
        <taxon>Dikarya</taxon>
        <taxon>Ascomycota</taxon>
        <taxon>Pezizomycotina</taxon>
        <taxon>Sordariomycetes</taxon>
        <taxon>Hypocreomycetidae</taxon>
        <taxon>Hypocreales</taxon>
        <taxon>Nectriaceae</taxon>
        <taxon>Fusarium</taxon>
        <taxon>Fusarium concolor species complex</taxon>
    </lineage>
</organism>
<accession>A0A8H4KYX4</accession>
<evidence type="ECO:0000256" key="1">
    <source>
        <dbReference type="SAM" id="MobiDB-lite"/>
    </source>
</evidence>
<sequence>MEPTKQSATSTTFSLGDEKTPDGFPDLASPWLSQEPEDQASLKRIKHVWEKHGHCWSPDVKSQIYRHLRFVRTGATNRKVPSKHKLYKDHIDFGFWVILRCMYPEQKLTTLKVALMEKYPGINLSSFDGPGLSNKTPKENKTDQAKVTTAQSTEKALEDDDKFNVSDFSGFVKEEDCTLVEKPPAATDLRDCESKFRTLVLGGVSRDSYAEFLKSNPDEAAGKDGQFGTLKQTWIHPHAVRGSYVESLSSESGTEDAPVQATLSDKQFKELKDFIASATAEARQSLSGEIHEMHATTTKQIKNLQEELMRNRKTLVDVGKLVAKVRGIVELSRMDRDKLDEAQAKVINLEEFIKSL</sequence>
<proteinExistence type="predicted"/>
<comment type="caution">
    <text evidence="2">The sequence shown here is derived from an EMBL/GenBank/DDBJ whole genome shotgun (WGS) entry which is preliminary data.</text>
</comment>
<reference evidence="2" key="1">
    <citation type="submission" date="2020-01" db="EMBL/GenBank/DDBJ databases">
        <title>Identification and distribution of gene clusters putatively required for synthesis of sphingolipid metabolism inhibitors in phylogenetically diverse species of the filamentous fungus Fusarium.</title>
        <authorList>
            <person name="Kim H.-S."/>
            <person name="Busman M."/>
            <person name="Brown D.W."/>
            <person name="Divon H."/>
            <person name="Uhlig S."/>
            <person name="Proctor R.H."/>
        </authorList>
    </citation>
    <scope>NUCLEOTIDE SEQUENCE</scope>
    <source>
        <strain evidence="2">NRRL 53441</strain>
    </source>
</reference>
<feature type="compositionally biased region" description="Polar residues" evidence="1">
    <location>
        <begin position="1"/>
        <end position="14"/>
    </location>
</feature>
<evidence type="ECO:0000313" key="3">
    <source>
        <dbReference type="Proteomes" id="UP000605986"/>
    </source>
</evidence>
<feature type="region of interest" description="Disordered" evidence="1">
    <location>
        <begin position="1"/>
        <end position="30"/>
    </location>
</feature>
<dbReference type="Proteomes" id="UP000605986">
    <property type="component" value="Unassembled WGS sequence"/>
</dbReference>
<dbReference type="OrthoDB" id="5069498at2759"/>